<gene>
    <name evidence="1" type="ORF">AWN90_20965</name>
</gene>
<dbReference type="Proteomes" id="UP000076512">
    <property type="component" value="Unassembled WGS sequence"/>
</dbReference>
<sequence length="146" mass="14620">MNTQTGYGRGSAPRGLGLALITGALGAAVVALASPAAAEPAVTRLGATPDMNFGMATNYGTGCNYTLQAFVSDPSAPVVFYDNGEILGVAKPTGAYAVFPWVPTTPGHHTLAAVQSGQPADLPPATLDLPVGFGVHLGYGCNVFGG</sequence>
<name>A0A164PN79_9NOCA</name>
<proteinExistence type="predicted"/>
<protein>
    <recommendedName>
        <fullName evidence="3">Ig-like domain repeat protein</fullName>
    </recommendedName>
</protein>
<evidence type="ECO:0000313" key="2">
    <source>
        <dbReference type="Proteomes" id="UP000076512"/>
    </source>
</evidence>
<dbReference type="AlphaFoldDB" id="A0A164PN79"/>
<dbReference type="EMBL" id="LWGR01000003">
    <property type="protein sequence ID" value="KZM75807.1"/>
    <property type="molecule type" value="Genomic_DNA"/>
</dbReference>
<dbReference type="RefSeq" id="WP_067583874.1">
    <property type="nucleotide sequence ID" value="NZ_JABMCZ010000001.1"/>
</dbReference>
<accession>A0A164PN79</accession>
<evidence type="ECO:0008006" key="3">
    <source>
        <dbReference type="Google" id="ProtNLM"/>
    </source>
</evidence>
<comment type="caution">
    <text evidence="1">The sequence shown here is derived from an EMBL/GenBank/DDBJ whole genome shotgun (WGS) entry which is preliminary data.</text>
</comment>
<organism evidence="1 2">
    <name type="scientific">Nocardia terpenica</name>
    <dbReference type="NCBI Taxonomy" id="455432"/>
    <lineage>
        <taxon>Bacteria</taxon>
        <taxon>Bacillati</taxon>
        <taxon>Actinomycetota</taxon>
        <taxon>Actinomycetes</taxon>
        <taxon>Mycobacteriales</taxon>
        <taxon>Nocardiaceae</taxon>
        <taxon>Nocardia</taxon>
    </lineage>
</organism>
<dbReference type="STRING" id="455432.AWN90_20965"/>
<evidence type="ECO:0000313" key="1">
    <source>
        <dbReference type="EMBL" id="KZM75807.1"/>
    </source>
</evidence>
<dbReference type="OrthoDB" id="4564836at2"/>
<keyword evidence="2" id="KW-1185">Reference proteome</keyword>
<reference evidence="1 2" key="1">
    <citation type="submission" date="2016-04" db="EMBL/GenBank/DDBJ databases">
        <authorList>
            <person name="Evans L.H."/>
            <person name="Alamgir A."/>
            <person name="Owens N."/>
            <person name="Weber N.D."/>
            <person name="Virtaneva K."/>
            <person name="Barbian K."/>
            <person name="Babar A."/>
            <person name="Rosenke K."/>
        </authorList>
    </citation>
    <scope>NUCLEOTIDE SEQUENCE [LARGE SCALE GENOMIC DNA]</scope>
    <source>
        <strain evidence="1 2">IFM 0406</strain>
    </source>
</reference>